<dbReference type="EMBL" id="CAJPWZ010000505">
    <property type="protein sequence ID" value="CAG2195088.1"/>
    <property type="molecule type" value="Genomic_DNA"/>
</dbReference>
<evidence type="ECO:0000256" key="3">
    <source>
        <dbReference type="ARBA" id="ARBA00022473"/>
    </source>
</evidence>
<protein>
    <submittedName>
        <fullName evidence="11">DVL</fullName>
    </submittedName>
</protein>
<dbReference type="AlphaFoldDB" id="A0A8S3QFS6"/>
<gene>
    <name evidence="11" type="ORF">MEDL_10071</name>
</gene>
<dbReference type="SMART" id="SM00021">
    <property type="entry name" value="DAX"/>
    <property type="match status" value="1"/>
</dbReference>
<feature type="compositionally biased region" description="Low complexity" evidence="7">
    <location>
        <begin position="605"/>
        <end position="620"/>
    </location>
</feature>
<keyword evidence="5 6" id="KW-0879">Wnt signaling pathway</keyword>
<dbReference type="PANTHER" id="PTHR10878">
    <property type="entry name" value="SEGMENT POLARITY PROTEIN DISHEVELLED"/>
    <property type="match status" value="1"/>
</dbReference>
<feature type="domain" description="DIX" evidence="10">
    <location>
        <begin position="1"/>
        <end position="82"/>
    </location>
</feature>
<keyword evidence="3" id="KW-0217">Developmental protein</keyword>
<dbReference type="Pfam" id="PF00595">
    <property type="entry name" value="PDZ"/>
    <property type="match status" value="1"/>
</dbReference>
<dbReference type="InterPro" id="IPR036034">
    <property type="entry name" value="PDZ_sf"/>
</dbReference>
<dbReference type="FunFam" id="2.30.42.10:FF:000014">
    <property type="entry name" value="Segment polarity protein dishevelled homolog DVL-3"/>
    <property type="match status" value="1"/>
</dbReference>
<comment type="subcellular location">
    <subcellularLocation>
        <location evidence="1">Cytoplasm</location>
    </subcellularLocation>
</comment>
<dbReference type="InterPro" id="IPR029071">
    <property type="entry name" value="Ubiquitin-like_domsf"/>
</dbReference>
<evidence type="ECO:0000313" key="11">
    <source>
        <dbReference type="EMBL" id="CAG2195088.1"/>
    </source>
</evidence>
<dbReference type="FunFam" id="2.40.240.130:FF:000001">
    <property type="entry name" value="Segment polarity protein dishevelled homolog DVL-1"/>
    <property type="match status" value="1"/>
</dbReference>
<evidence type="ECO:0000259" key="10">
    <source>
        <dbReference type="PROSITE" id="PS50841"/>
    </source>
</evidence>
<dbReference type="PANTHER" id="PTHR10878:SF25">
    <property type="entry name" value="SEGMENT POLARITY PROTEIN DISHEVELLED"/>
    <property type="match status" value="1"/>
</dbReference>
<evidence type="ECO:0000259" key="9">
    <source>
        <dbReference type="PROSITE" id="PS50186"/>
    </source>
</evidence>
<comment type="caution">
    <text evidence="11">The sequence shown here is derived from an EMBL/GenBank/DDBJ whole genome shotgun (WGS) entry which is preliminary data.</text>
</comment>
<dbReference type="PRINTS" id="PR01760">
    <property type="entry name" value="DISHEVELLED"/>
</dbReference>
<dbReference type="InterPro" id="IPR015506">
    <property type="entry name" value="Dsh/Dvl-rel"/>
</dbReference>
<dbReference type="InterPro" id="IPR008339">
    <property type="entry name" value="Dishevelled_fam"/>
</dbReference>
<dbReference type="SMART" id="SM00049">
    <property type="entry name" value="DEP"/>
    <property type="match status" value="1"/>
</dbReference>
<feature type="compositionally biased region" description="Polar residues" evidence="7">
    <location>
        <begin position="629"/>
        <end position="645"/>
    </location>
</feature>
<dbReference type="Proteomes" id="UP000683360">
    <property type="component" value="Unassembled WGS sequence"/>
</dbReference>
<evidence type="ECO:0000313" key="12">
    <source>
        <dbReference type="Proteomes" id="UP000683360"/>
    </source>
</evidence>
<evidence type="ECO:0000256" key="5">
    <source>
        <dbReference type="ARBA" id="ARBA00022687"/>
    </source>
</evidence>
<dbReference type="Pfam" id="PF00610">
    <property type="entry name" value="DEP"/>
    <property type="match status" value="1"/>
</dbReference>
<dbReference type="GO" id="GO:0005109">
    <property type="term" value="F:frizzled binding"/>
    <property type="evidence" value="ECO:0007669"/>
    <property type="project" value="TreeGrafter"/>
</dbReference>
<accession>A0A8S3QFS6</accession>
<dbReference type="InterPro" id="IPR024580">
    <property type="entry name" value="Dishevelled_C-dom"/>
</dbReference>
<reference evidence="11" key="1">
    <citation type="submission" date="2021-03" db="EMBL/GenBank/DDBJ databases">
        <authorList>
            <person name="Bekaert M."/>
        </authorList>
    </citation>
    <scope>NUCLEOTIDE SEQUENCE</scope>
</reference>
<dbReference type="Pfam" id="PF02377">
    <property type="entry name" value="Dishevelled"/>
    <property type="match status" value="1"/>
</dbReference>
<dbReference type="InterPro" id="IPR000591">
    <property type="entry name" value="DEP_dom"/>
</dbReference>
<dbReference type="SUPFAM" id="SSF46785">
    <property type="entry name" value="Winged helix' DNA-binding domain"/>
    <property type="match status" value="1"/>
</dbReference>
<dbReference type="InterPro" id="IPR001158">
    <property type="entry name" value="DIX"/>
</dbReference>
<feature type="region of interest" description="Disordered" evidence="7">
    <location>
        <begin position="601"/>
        <end position="685"/>
    </location>
</feature>
<feature type="domain" description="PDZ" evidence="8">
    <location>
        <begin position="258"/>
        <end position="331"/>
    </location>
</feature>
<evidence type="ECO:0000256" key="2">
    <source>
        <dbReference type="ARBA" id="ARBA00008735"/>
    </source>
</evidence>
<dbReference type="Gene3D" id="2.30.42.10">
    <property type="match status" value="1"/>
</dbReference>
<evidence type="ECO:0000256" key="4">
    <source>
        <dbReference type="ARBA" id="ARBA00022490"/>
    </source>
</evidence>
<dbReference type="SUPFAM" id="SSF54236">
    <property type="entry name" value="Ubiquitin-like"/>
    <property type="match status" value="1"/>
</dbReference>
<dbReference type="OrthoDB" id="10031689at2759"/>
<dbReference type="InterPro" id="IPR036390">
    <property type="entry name" value="WH_DNA-bd_sf"/>
</dbReference>
<evidence type="ECO:0000256" key="6">
    <source>
        <dbReference type="PROSITE-ProRule" id="PRU00069"/>
    </source>
</evidence>
<dbReference type="PROSITE" id="PS50841">
    <property type="entry name" value="DIX"/>
    <property type="match status" value="1"/>
</dbReference>
<evidence type="ECO:0000256" key="7">
    <source>
        <dbReference type="SAM" id="MobiDB-lite"/>
    </source>
</evidence>
<dbReference type="SMART" id="SM00228">
    <property type="entry name" value="PDZ"/>
    <property type="match status" value="1"/>
</dbReference>
<dbReference type="CDD" id="cd04438">
    <property type="entry name" value="DEP_dishevelled"/>
    <property type="match status" value="1"/>
</dbReference>
<feature type="compositionally biased region" description="Basic residues" evidence="7">
    <location>
        <begin position="223"/>
        <end position="235"/>
    </location>
</feature>
<dbReference type="GO" id="GO:0005829">
    <property type="term" value="C:cytosol"/>
    <property type="evidence" value="ECO:0007669"/>
    <property type="project" value="TreeGrafter"/>
</dbReference>
<evidence type="ECO:0000256" key="1">
    <source>
        <dbReference type="ARBA" id="ARBA00004496"/>
    </source>
</evidence>
<feature type="domain" description="DEP" evidence="9">
    <location>
        <begin position="433"/>
        <end position="507"/>
    </location>
</feature>
<keyword evidence="4" id="KW-0963">Cytoplasm</keyword>
<dbReference type="InterPro" id="IPR038207">
    <property type="entry name" value="DIX_dom_sf"/>
</dbReference>
<feature type="compositionally biased region" description="Low complexity" evidence="7">
    <location>
        <begin position="84"/>
        <end position="96"/>
    </location>
</feature>
<feature type="compositionally biased region" description="Polar residues" evidence="7">
    <location>
        <begin position="120"/>
        <end position="139"/>
    </location>
</feature>
<organism evidence="11 12">
    <name type="scientific">Mytilus edulis</name>
    <name type="common">Blue mussel</name>
    <dbReference type="NCBI Taxonomy" id="6550"/>
    <lineage>
        <taxon>Eukaryota</taxon>
        <taxon>Metazoa</taxon>
        <taxon>Spiralia</taxon>
        <taxon>Lophotrochozoa</taxon>
        <taxon>Mollusca</taxon>
        <taxon>Bivalvia</taxon>
        <taxon>Autobranchia</taxon>
        <taxon>Pteriomorphia</taxon>
        <taxon>Mytilida</taxon>
        <taxon>Mytiloidea</taxon>
        <taxon>Mytilidae</taxon>
        <taxon>Mytilinae</taxon>
        <taxon>Mytilus</taxon>
    </lineage>
</organism>
<dbReference type="InterPro" id="IPR003351">
    <property type="entry name" value="Dishevelled_protein_dom"/>
</dbReference>
<name>A0A8S3QFS6_MYTED</name>
<dbReference type="CDD" id="cd06717">
    <property type="entry name" value="PDZ_Dishevelled-like"/>
    <property type="match status" value="1"/>
</dbReference>
<dbReference type="FunFam" id="1.10.10.10:FF:000040">
    <property type="entry name" value="segment polarity protein dishevelled homolog DVL-3"/>
    <property type="match status" value="1"/>
</dbReference>
<dbReference type="Pfam" id="PF00778">
    <property type="entry name" value="DIX"/>
    <property type="match status" value="1"/>
</dbReference>
<evidence type="ECO:0000259" key="8">
    <source>
        <dbReference type="PROSITE" id="PS50106"/>
    </source>
</evidence>
<dbReference type="GO" id="GO:0060070">
    <property type="term" value="P:canonical Wnt signaling pathway"/>
    <property type="evidence" value="ECO:0007669"/>
    <property type="project" value="TreeGrafter"/>
</dbReference>
<dbReference type="SUPFAM" id="SSF50156">
    <property type="entry name" value="PDZ domain-like"/>
    <property type="match status" value="1"/>
</dbReference>
<proteinExistence type="inferred from homology"/>
<feature type="region of interest" description="Disordered" evidence="7">
    <location>
        <begin position="84"/>
        <end position="188"/>
    </location>
</feature>
<sequence>MEETKIIYYIDDEDTPYLIKLPIPADRVNLGDFKNALNRPNYKFFFKSVDDDFGVVKEEIVDDEAKLPCFNGRVVSWLVPAESSTSDSQSQCTDSQAGDVHPPTERVGGIGDSRPPSFHANASSVASRDQSCDTCTETDSVISSRRDRPRSSRQHSYNHNFRRPGDPIGPPRTNGHSKHHGHSYDSSTVLSSDIDTTSFFDTDDDSRFSTVTDTTNRTASKYGRQKRRQRRKHRMPPISRASSFSSITDSTMSLNVIVVTLNMDTVNFLGISIVGQSNKGGDGGIYVGSIMKGGAVAQDGRIEPGDMILEVNGISFENLSNDDAVRVLREAVQKPGPITLVVAKCWDPSPKGYFTVPRQEPVRPIDPSAWVAHTTAMQQNFMHGIGGPSPSISNMTSTSSSLTSSLPDSERFDDLNLTTNTDMATVVKAMAQPDSGLEIRDRMWLKITIPNAFIGSDLVDWLFTHLEGFTDRRDARKYACNLLKAGYIRHTVNKITFSEQCYYVFGDIYGNLSALSLEDVDSVSEADRDTLAPLPPPAWNNQYPYTNNTYIPQNISYIPPYSYTSTDSQSYIGSFVDGMDKNSTVGAGGVIGVSSIGNGGGNNSGGSVHSASGSSASGSSSRKEKSQKRSPANSGSDSETASIVSARQPGGPPHSNLVNLPPDVSGSRQSFRMAMGNPCDSVIDS</sequence>
<keyword evidence="12" id="KW-1185">Reference proteome</keyword>
<comment type="similarity">
    <text evidence="2">Belongs to the DSH family.</text>
</comment>
<dbReference type="GO" id="GO:0035556">
    <property type="term" value="P:intracellular signal transduction"/>
    <property type="evidence" value="ECO:0007669"/>
    <property type="project" value="InterPro"/>
</dbReference>
<dbReference type="InterPro" id="IPR036388">
    <property type="entry name" value="WH-like_DNA-bd_sf"/>
</dbReference>
<dbReference type="Pfam" id="PF12316">
    <property type="entry name" value="Dsh_C"/>
    <property type="match status" value="1"/>
</dbReference>
<dbReference type="PROSITE" id="PS50186">
    <property type="entry name" value="DEP"/>
    <property type="match status" value="1"/>
</dbReference>
<dbReference type="PROSITE" id="PS50106">
    <property type="entry name" value="PDZ"/>
    <property type="match status" value="1"/>
</dbReference>
<feature type="region of interest" description="Disordered" evidence="7">
    <location>
        <begin position="202"/>
        <end position="244"/>
    </location>
</feature>
<dbReference type="Gene3D" id="1.10.10.10">
    <property type="entry name" value="Winged helix-like DNA-binding domain superfamily/Winged helix DNA-binding domain"/>
    <property type="match status" value="1"/>
</dbReference>
<dbReference type="InterPro" id="IPR001478">
    <property type="entry name" value="PDZ"/>
</dbReference>
<dbReference type="Gene3D" id="2.40.240.130">
    <property type="match status" value="1"/>
</dbReference>